<dbReference type="Proteomes" id="UP000000787">
    <property type="component" value="Chromosome"/>
</dbReference>
<dbReference type="STRING" id="316274.Haur_2221"/>
<keyword evidence="2" id="KW-1185">Reference proteome</keyword>
<evidence type="ECO:0000313" key="1">
    <source>
        <dbReference type="EMBL" id="ABX04861.1"/>
    </source>
</evidence>
<accession>A9AX53</accession>
<reference evidence="1 2" key="1">
    <citation type="journal article" date="2011" name="Stand. Genomic Sci.">
        <title>Complete genome sequence of the filamentous gliding predatory bacterium Herpetosiphon aurantiacus type strain (114-95(T)).</title>
        <authorList>
            <person name="Kiss H."/>
            <person name="Nett M."/>
            <person name="Domin N."/>
            <person name="Martin K."/>
            <person name="Maresca J.A."/>
            <person name="Copeland A."/>
            <person name="Lapidus A."/>
            <person name="Lucas S."/>
            <person name="Berry K.W."/>
            <person name="Glavina Del Rio T."/>
            <person name="Dalin E."/>
            <person name="Tice H."/>
            <person name="Pitluck S."/>
            <person name="Richardson P."/>
            <person name="Bruce D."/>
            <person name="Goodwin L."/>
            <person name="Han C."/>
            <person name="Detter J.C."/>
            <person name="Schmutz J."/>
            <person name="Brettin T."/>
            <person name="Land M."/>
            <person name="Hauser L."/>
            <person name="Kyrpides N.C."/>
            <person name="Ivanova N."/>
            <person name="Goker M."/>
            <person name="Woyke T."/>
            <person name="Klenk H.P."/>
            <person name="Bryant D.A."/>
        </authorList>
    </citation>
    <scope>NUCLEOTIDE SEQUENCE [LARGE SCALE GENOMIC DNA]</scope>
    <source>
        <strain evidence="2">ATCC 23779 / DSM 785 / 114-95</strain>
    </source>
</reference>
<dbReference type="KEGG" id="hau:Haur_2221"/>
<proteinExistence type="predicted"/>
<dbReference type="HOGENOM" id="CLU_2193339_0_0_0"/>
<gene>
    <name evidence="1" type="ordered locus">Haur_2221</name>
</gene>
<dbReference type="AlphaFoldDB" id="A9AX53"/>
<dbReference type="InParanoid" id="A9AX53"/>
<evidence type="ECO:0000313" key="2">
    <source>
        <dbReference type="Proteomes" id="UP000000787"/>
    </source>
</evidence>
<dbReference type="BioCyc" id="HAUR316274:GHYA-2249-MONOMER"/>
<sequence>MAIWISIEFFWIPKQFGGHSGPPWNNMRPGIRWQRNIEAHIKERRDIQCIKLEYDPTTLEGFATCRFIADHPLPDRSLEQGARIELLAGYNILAVGKITEAWVTANEE</sequence>
<name>A9AX53_HERA2</name>
<organism evidence="1 2">
    <name type="scientific">Herpetosiphon aurantiacus (strain ATCC 23779 / DSM 785 / 114-95)</name>
    <dbReference type="NCBI Taxonomy" id="316274"/>
    <lineage>
        <taxon>Bacteria</taxon>
        <taxon>Bacillati</taxon>
        <taxon>Chloroflexota</taxon>
        <taxon>Chloroflexia</taxon>
        <taxon>Herpetosiphonales</taxon>
        <taxon>Herpetosiphonaceae</taxon>
        <taxon>Herpetosiphon</taxon>
    </lineage>
</organism>
<protein>
    <submittedName>
        <fullName evidence="1">Uncharacterized protein</fullName>
    </submittedName>
</protein>
<dbReference type="EMBL" id="CP000875">
    <property type="protein sequence ID" value="ABX04861.1"/>
    <property type="molecule type" value="Genomic_DNA"/>
</dbReference>